<dbReference type="InterPro" id="IPR036724">
    <property type="entry name" value="Cobalamin-bd_sf"/>
</dbReference>
<dbReference type="PANTHER" id="PTHR45833:SF1">
    <property type="entry name" value="METHIONINE SYNTHASE"/>
    <property type="match status" value="1"/>
</dbReference>
<dbReference type="OrthoDB" id="9803687at2"/>
<protein>
    <submittedName>
        <fullName evidence="6">Methyltransferase</fullName>
    </submittedName>
</protein>
<gene>
    <name evidence="6" type="ORF">AKG39_07360</name>
</gene>
<dbReference type="InterPro" id="IPR036594">
    <property type="entry name" value="Meth_synthase_dom"/>
</dbReference>
<dbReference type="RefSeq" id="WP_050739737.1">
    <property type="nucleotide sequence ID" value="NZ_LGYO01000016.1"/>
</dbReference>
<sequence>MKKVLDELQQAIENGETQIAMDKTKVALNQGLRTDTIIQTAINPAFKDLGQKMYDGEIYVTDVLMASRAAHAAMYVMEPILSKFSGATKGIVAIGTVAGDLHDIGKNLVIMMLQGSGYTVIDLGIDVPVETFVEAIRMHKPHVLALSSLLTTTLPELDNMMDALVEQGLRSQVKVIVGGAPVTAEYAGRIKADAYANDLFEATEAVGDLVNNRIGKYTI</sequence>
<comment type="similarity">
    <text evidence="1">Belongs to the methylamine corrinoid protein family.</text>
</comment>
<dbReference type="PROSITE" id="PS51332">
    <property type="entry name" value="B12_BINDING"/>
    <property type="match status" value="1"/>
</dbReference>
<comment type="caution">
    <text evidence="6">The sequence shown here is derived from an EMBL/GenBank/DDBJ whole genome shotgun (WGS) entry which is preliminary data.</text>
</comment>
<evidence type="ECO:0000259" key="4">
    <source>
        <dbReference type="PROSITE" id="PS51332"/>
    </source>
</evidence>
<dbReference type="PROSITE" id="PS51337">
    <property type="entry name" value="B12_BINDING_NTER"/>
    <property type="match status" value="1"/>
</dbReference>
<dbReference type="Proteomes" id="UP000036873">
    <property type="component" value="Unassembled WGS sequence"/>
</dbReference>
<dbReference type="FunFam" id="3.40.50.280:FF:000003">
    <property type="entry name" value="Dimethylamine methyltransferase corrinoid protein"/>
    <property type="match status" value="1"/>
</dbReference>
<dbReference type="Gene3D" id="1.10.1240.10">
    <property type="entry name" value="Methionine synthase domain"/>
    <property type="match status" value="1"/>
</dbReference>
<dbReference type="GO" id="GO:0032259">
    <property type="term" value="P:methylation"/>
    <property type="evidence" value="ECO:0007669"/>
    <property type="project" value="UniProtKB-KW"/>
</dbReference>
<dbReference type="InterPro" id="IPR003759">
    <property type="entry name" value="Cbl-bd_cap"/>
</dbReference>
<dbReference type="Gene3D" id="3.40.50.280">
    <property type="entry name" value="Cobalamin-binding domain"/>
    <property type="match status" value="1"/>
</dbReference>
<dbReference type="STRING" id="52689.AKG39_07360"/>
<dbReference type="SUPFAM" id="SSF47644">
    <property type="entry name" value="Methionine synthase domain"/>
    <property type="match status" value="1"/>
</dbReference>
<evidence type="ECO:0000313" key="6">
    <source>
        <dbReference type="EMBL" id="KNZ42321.1"/>
    </source>
</evidence>
<dbReference type="GO" id="GO:0050667">
    <property type="term" value="P:homocysteine metabolic process"/>
    <property type="evidence" value="ECO:0007669"/>
    <property type="project" value="TreeGrafter"/>
</dbReference>
<evidence type="ECO:0000256" key="3">
    <source>
        <dbReference type="ARBA" id="ARBA00023285"/>
    </source>
</evidence>
<dbReference type="AlphaFoldDB" id="A0A0L6U1C6"/>
<reference evidence="7" key="1">
    <citation type="submission" date="2015-07" db="EMBL/GenBank/DDBJ databases">
        <title>Draft genome sequence of Acetobacterium bakii DSM 8293, a potential psychrophilic chemical producer through syngas fermentation.</title>
        <authorList>
            <person name="Song Y."/>
            <person name="Hwang S."/>
            <person name="Cho B.-K."/>
        </authorList>
    </citation>
    <scope>NUCLEOTIDE SEQUENCE [LARGE SCALE GENOMIC DNA]</scope>
    <source>
        <strain evidence="7">DSM 8239</strain>
    </source>
</reference>
<dbReference type="GO" id="GO:0005829">
    <property type="term" value="C:cytosol"/>
    <property type="evidence" value="ECO:0007669"/>
    <property type="project" value="TreeGrafter"/>
</dbReference>
<evidence type="ECO:0000256" key="1">
    <source>
        <dbReference type="ARBA" id="ARBA00010854"/>
    </source>
</evidence>
<proteinExistence type="inferred from homology"/>
<dbReference type="SUPFAM" id="SSF52242">
    <property type="entry name" value="Cobalamin (vitamin B12)-binding domain"/>
    <property type="match status" value="1"/>
</dbReference>
<feature type="domain" description="B12-binding N-terminal" evidence="5">
    <location>
        <begin position="1"/>
        <end position="89"/>
    </location>
</feature>
<dbReference type="GO" id="GO:0046653">
    <property type="term" value="P:tetrahydrofolate metabolic process"/>
    <property type="evidence" value="ECO:0007669"/>
    <property type="project" value="TreeGrafter"/>
</dbReference>
<dbReference type="Pfam" id="PF02310">
    <property type="entry name" value="B12-binding"/>
    <property type="match status" value="1"/>
</dbReference>
<organism evidence="6 7">
    <name type="scientific">Acetobacterium bakii</name>
    <dbReference type="NCBI Taxonomy" id="52689"/>
    <lineage>
        <taxon>Bacteria</taxon>
        <taxon>Bacillati</taxon>
        <taxon>Bacillota</taxon>
        <taxon>Clostridia</taxon>
        <taxon>Eubacteriales</taxon>
        <taxon>Eubacteriaceae</taxon>
        <taxon>Acetobacterium</taxon>
    </lineage>
</organism>
<dbReference type="GO" id="GO:0046872">
    <property type="term" value="F:metal ion binding"/>
    <property type="evidence" value="ECO:0007669"/>
    <property type="project" value="UniProtKB-KW"/>
</dbReference>
<name>A0A0L6U1C6_9FIRM</name>
<dbReference type="PANTHER" id="PTHR45833">
    <property type="entry name" value="METHIONINE SYNTHASE"/>
    <property type="match status" value="1"/>
</dbReference>
<keyword evidence="6" id="KW-0489">Methyltransferase</keyword>
<keyword evidence="7" id="KW-1185">Reference proteome</keyword>
<evidence type="ECO:0000259" key="5">
    <source>
        <dbReference type="PROSITE" id="PS51337"/>
    </source>
</evidence>
<keyword evidence="2" id="KW-0479">Metal-binding</keyword>
<evidence type="ECO:0000313" key="7">
    <source>
        <dbReference type="Proteomes" id="UP000036873"/>
    </source>
</evidence>
<dbReference type="Pfam" id="PF02607">
    <property type="entry name" value="B12-binding_2"/>
    <property type="match status" value="1"/>
</dbReference>
<accession>A0A0L6U1C6</accession>
<dbReference type="InterPro" id="IPR006158">
    <property type="entry name" value="Cobalamin-bd"/>
</dbReference>
<dbReference type="InterPro" id="IPR050554">
    <property type="entry name" value="Met_Synthase/Corrinoid"/>
</dbReference>
<feature type="domain" description="B12-binding" evidence="4">
    <location>
        <begin position="89"/>
        <end position="219"/>
    </location>
</feature>
<keyword evidence="3" id="KW-0170">Cobalt</keyword>
<dbReference type="SMART" id="SM01018">
    <property type="entry name" value="B12-binding_2"/>
    <property type="match status" value="1"/>
</dbReference>
<dbReference type="EMBL" id="LGYO01000016">
    <property type="protein sequence ID" value="KNZ42321.1"/>
    <property type="molecule type" value="Genomic_DNA"/>
</dbReference>
<dbReference type="GO" id="GO:0008705">
    <property type="term" value="F:methionine synthase activity"/>
    <property type="evidence" value="ECO:0007669"/>
    <property type="project" value="TreeGrafter"/>
</dbReference>
<evidence type="ECO:0000256" key="2">
    <source>
        <dbReference type="ARBA" id="ARBA00022723"/>
    </source>
</evidence>
<dbReference type="GO" id="GO:0031419">
    <property type="term" value="F:cobalamin binding"/>
    <property type="evidence" value="ECO:0007669"/>
    <property type="project" value="InterPro"/>
</dbReference>
<keyword evidence="6" id="KW-0808">Transferase</keyword>